<dbReference type="AlphaFoldDB" id="A0A5K7YU13"/>
<dbReference type="PROSITE" id="PS51409">
    <property type="entry name" value="ARGINASE_2"/>
    <property type="match status" value="1"/>
</dbReference>
<evidence type="ECO:0000256" key="4">
    <source>
        <dbReference type="PIRSR" id="PIRSR036979-1"/>
    </source>
</evidence>
<feature type="binding site" evidence="4">
    <location>
        <position position="133"/>
    </location>
    <ligand>
        <name>Mn(2+)</name>
        <dbReference type="ChEBI" id="CHEBI:29035"/>
        <label>1</label>
    </ligand>
</feature>
<evidence type="ECO:0000256" key="1">
    <source>
        <dbReference type="ARBA" id="ARBA00009227"/>
    </source>
</evidence>
<dbReference type="InterPro" id="IPR020855">
    <property type="entry name" value="Ureohydrolase_Mn_BS"/>
</dbReference>
<dbReference type="InterPro" id="IPR005925">
    <property type="entry name" value="Agmatinase-rel"/>
</dbReference>
<dbReference type="SUPFAM" id="SSF52768">
    <property type="entry name" value="Arginase/deacetylase"/>
    <property type="match status" value="1"/>
</dbReference>
<dbReference type="EMBL" id="AP021874">
    <property type="protein sequence ID" value="BBO68167.1"/>
    <property type="molecule type" value="Genomic_DNA"/>
</dbReference>
<dbReference type="GO" id="GO:0033389">
    <property type="term" value="P:putrescine biosynthetic process from arginine, via agmatine"/>
    <property type="evidence" value="ECO:0007669"/>
    <property type="project" value="TreeGrafter"/>
</dbReference>
<keyword evidence="7" id="KW-1185">Reference proteome</keyword>
<keyword evidence="4" id="KW-0464">Manganese</keyword>
<evidence type="ECO:0000256" key="3">
    <source>
        <dbReference type="ARBA" id="ARBA00022801"/>
    </source>
</evidence>
<protein>
    <submittedName>
        <fullName evidence="6">Arginase</fullName>
    </submittedName>
</protein>
<keyword evidence="3 5" id="KW-0378">Hydrolase</keyword>
<feature type="binding site" evidence="4">
    <location>
        <position position="129"/>
    </location>
    <ligand>
        <name>Mn(2+)</name>
        <dbReference type="ChEBI" id="CHEBI:29035"/>
        <label>1</label>
    </ligand>
</feature>
<accession>A0A5K7YU13</accession>
<comment type="cofactor">
    <cofactor evidence="4">
        <name>Mn(2+)</name>
        <dbReference type="ChEBI" id="CHEBI:29035"/>
    </cofactor>
    <text evidence="4">Binds 2 manganese ions per subunit.</text>
</comment>
<dbReference type="KEGG" id="dalk:DSCA_20970"/>
<reference evidence="6 7" key="1">
    <citation type="submission" date="2019-11" db="EMBL/GenBank/DDBJ databases">
        <title>Comparative genomics of hydrocarbon-degrading Desulfosarcina strains.</title>
        <authorList>
            <person name="Watanabe M."/>
            <person name="Kojima H."/>
            <person name="Fukui M."/>
        </authorList>
    </citation>
    <scope>NUCLEOTIDE SEQUENCE [LARGE SCALE GENOMIC DNA]</scope>
    <source>
        <strain evidence="6 7">PL12</strain>
    </source>
</reference>
<dbReference type="PROSITE" id="PS01053">
    <property type="entry name" value="ARGINASE_1"/>
    <property type="match status" value="1"/>
</dbReference>
<feature type="binding site" evidence="4">
    <location>
        <position position="207"/>
    </location>
    <ligand>
        <name>Mn(2+)</name>
        <dbReference type="ChEBI" id="CHEBI:29035"/>
        <label>1</label>
    </ligand>
</feature>
<name>A0A5K7YU13_9BACT</name>
<dbReference type="PANTHER" id="PTHR11358">
    <property type="entry name" value="ARGINASE/AGMATINASE"/>
    <property type="match status" value="1"/>
</dbReference>
<dbReference type="PANTHER" id="PTHR11358:SF26">
    <property type="entry name" value="GUANIDINO ACID HYDROLASE, MITOCHONDRIAL"/>
    <property type="match status" value="1"/>
</dbReference>
<dbReference type="CDD" id="cd11593">
    <property type="entry name" value="Agmatinase-like_2"/>
    <property type="match status" value="1"/>
</dbReference>
<dbReference type="Gene3D" id="3.40.800.10">
    <property type="entry name" value="Ureohydrolase domain"/>
    <property type="match status" value="1"/>
</dbReference>
<feature type="binding site" evidence="4">
    <location>
        <position position="106"/>
    </location>
    <ligand>
        <name>Mn(2+)</name>
        <dbReference type="ChEBI" id="CHEBI:29035"/>
        <label>1</label>
    </ligand>
</feature>
<evidence type="ECO:0000313" key="7">
    <source>
        <dbReference type="Proteomes" id="UP000427906"/>
    </source>
</evidence>
<dbReference type="PIRSF" id="PIRSF036979">
    <property type="entry name" value="Arginase"/>
    <property type="match status" value="1"/>
</dbReference>
<feature type="binding site" evidence="4">
    <location>
        <position position="209"/>
    </location>
    <ligand>
        <name>Mn(2+)</name>
        <dbReference type="ChEBI" id="CHEBI:29035"/>
        <label>1</label>
    </ligand>
</feature>
<evidence type="ECO:0000256" key="5">
    <source>
        <dbReference type="RuleBase" id="RU003684"/>
    </source>
</evidence>
<dbReference type="RefSeq" id="WP_155316356.1">
    <property type="nucleotide sequence ID" value="NZ_AP021874.1"/>
</dbReference>
<comment type="similarity">
    <text evidence="1">Belongs to the arginase family. Agmatinase subfamily.</text>
</comment>
<dbReference type="GO" id="GO:0008783">
    <property type="term" value="F:agmatinase activity"/>
    <property type="evidence" value="ECO:0007669"/>
    <property type="project" value="TreeGrafter"/>
</dbReference>
<sequence length="284" mass="30334">MTETITAESTAALDPGAVAVVGIPFDEYSSFMRGPAKAPTAIRKTLHNGASNLFAENGVNLEAHPMFHDLGDLILPAGGAAFAAIETAIGRVAAQRARPLALGGDHAVTFPVVAALSEVHNPLTILHLDAHPDLYDSYGGSRFSHACPFARIMETGRVKRLVQVGVRGMNDEQRRQVEKFGVTCIEMKDYRSKNPIDLEGPVYISLDLDVLDPAYAPGVSHHEPGGMSTRKVLRLIQSLKNPIVGADIVELNPDRDINGMTAAVAAKFLKEIAGAMLRQAGAHS</sequence>
<dbReference type="OrthoDB" id="9789727at2"/>
<feature type="binding site" evidence="4">
    <location>
        <position position="131"/>
    </location>
    <ligand>
        <name>Mn(2+)</name>
        <dbReference type="ChEBI" id="CHEBI:29035"/>
        <label>1</label>
    </ligand>
</feature>
<organism evidence="6 7">
    <name type="scientific">Desulfosarcina alkanivorans</name>
    <dbReference type="NCBI Taxonomy" id="571177"/>
    <lineage>
        <taxon>Bacteria</taxon>
        <taxon>Pseudomonadati</taxon>
        <taxon>Thermodesulfobacteriota</taxon>
        <taxon>Desulfobacteria</taxon>
        <taxon>Desulfobacterales</taxon>
        <taxon>Desulfosarcinaceae</taxon>
        <taxon>Desulfosarcina</taxon>
    </lineage>
</organism>
<keyword evidence="2 4" id="KW-0479">Metal-binding</keyword>
<evidence type="ECO:0000313" key="6">
    <source>
        <dbReference type="EMBL" id="BBO68167.1"/>
    </source>
</evidence>
<evidence type="ECO:0000256" key="2">
    <source>
        <dbReference type="ARBA" id="ARBA00022723"/>
    </source>
</evidence>
<dbReference type="InterPro" id="IPR023696">
    <property type="entry name" value="Ureohydrolase_dom_sf"/>
</dbReference>
<dbReference type="NCBIfam" id="TIGR01230">
    <property type="entry name" value="agmatinase"/>
    <property type="match status" value="1"/>
</dbReference>
<dbReference type="GO" id="GO:0046872">
    <property type="term" value="F:metal ion binding"/>
    <property type="evidence" value="ECO:0007669"/>
    <property type="project" value="UniProtKB-KW"/>
</dbReference>
<proteinExistence type="inferred from homology"/>
<dbReference type="InterPro" id="IPR006035">
    <property type="entry name" value="Ureohydrolase"/>
</dbReference>
<dbReference type="Proteomes" id="UP000427906">
    <property type="component" value="Chromosome"/>
</dbReference>
<gene>
    <name evidence="6" type="ORF">DSCA_20970</name>
</gene>
<dbReference type="Pfam" id="PF00491">
    <property type="entry name" value="Arginase"/>
    <property type="match status" value="1"/>
</dbReference>